<gene>
    <name evidence="1" type="ORF">XE10_1498</name>
</gene>
<organism evidence="1 2">
    <name type="scientific">Methanoculleus marisnigri</name>
    <dbReference type="NCBI Taxonomy" id="2198"/>
    <lineage>
        <taxon>Archaea</taxon>
        <taxon>Methanobacteriati</taxon>
        <taxon>Methanobacteriota</taxon>
        <taxon>Stenosarchaea group</taxon>
        <taxon>Methanomicrobia</taxon>
        <taxon>Methanomicrobiales</taxon>
        <taxon>Methanomicrobiaceae</taxon>
        <taxon>Methanoculleus</taxon>
    </lineage>
</organism>
<proteinExistence type="predicted"/>
<sequence length="110" mass="12964">MKCRIYFADEQVREAFLALQASQDPGDRRLAELLVRALDGIAADAFCGIQVPKKLIPKEYHKKYGPLKNLWKYNLTRSWRLMYTVVRDGDINAVIIEWLDHINYDRRFGY</sequence>
<protein>
    <recommendedName>
        <fullName evidence="3">Plasmid stabilization system</fullName>
    </recommendedName>
</protein>
<dbReference type="AlphaFoldDB" id="A0A124G4I9"/>
<evidence type="ECO:0000313" key="2">
    <source>
        <dbReference type="Proteomes" id="UP000054598"/>
    </source>
</evidence>
<dbReference type="PATRIC" id="fig|2198.3.peg.1471"/>
<comment type="caution">
    <text evidence="1">The sequence shown here is derived from an EMBL/GenBank/DDBJ whole genome shotgun (WGS) entry which is preliminary data.</text>
</comment>
<dbReference type="SUPFAM" id="SSF143011">
    <property type="entry name" value="RelE-like"/>
    <property type="match status" value="1"/>
</dbReference>
<name>A0A124G4I9_9EURY</name>
<dbReference type="EMBL" id="LGHE01000186">
    <property type="protein sequence ID" value="KUL00238.1"/>
    <property type="molecule type" value="Genomic_DNA"/>
</dbReference>
<dbReference type="Proteomes" id="UP000054598">
    <property type="component" value="Unassembled WGS sequence"/>
</dbReference>
<accession>A0A124G4I9</accession>
<reference evidence="2" key="1">
    <citation type="journal article" date="2015" name="MBio">
        <title>Genome-Resolved Metagenomic Analysis Reveals Roles for Candidate Phyla and Other Microbial Community Members in Biogeochemical Transformations in Oil Reservoirs.</title>
        <authorList>
            <person name="Hu P."/>
            <person name="Tom L."/>
            <person name="Singh A."/>
            <person name="Thomas B.C."/>
            <person name="Baker B.J."/>
            <person name="Piceno Y.M."/>
            <person name="Andersen G.L."/>
            <person name="Banfield J.F."/>
        </authorList>
    </citation>
    <scope>NUCLEOTIDE SEQUENCE [LARGE SCALE GENOMIC DNA]</scope>
</reference>
<evidence type="ECO:0000313" key="1">
    <source>
        <dbReference type="EMBL" id="KUL00238.1"/>
    </source>
</evidence>
<dbReference type="InterPro" id="IPR035093">
    <property type="entry name" value="RelE/ParE_toxin_dom_sf"/>
</dbReference>
<evidence type="ECO:0008006" key="3">
    <source>
        <dbReference type="Google" id="ProtNLM"/>
    </source>
</evidence>